<feature type="non-terminal residue" evidence="1">
    <location>
        <position position="127"/>
    </location>
</feature>
<comment type="caution">
    <text evidence="1">The sequence shown here is derived from an EMBL/GenBank/DDBJ whole genome shotgun (WGS) entry which is preliminary data.</text>
</comment>
<organism evidence="1">
    <name type="scientific">marine sediment metagenome</name>
    <dbReference type="NCBI Taxonomy" id="412755"/>
    <lineage>
        <taxon>unclassified sequences</taxon>
        <taxon>metagenomes</taxon>
        <taxon>ecological metagenomes</taxon>
    </lineage>
</organism>
<gene>
    <name evidence="1" type="ORF">S03H2_52470</name>
</gene>
<dbReference type="AlphaFoldDB" id="X1H7M5"/>
<accession>X1H7M5</accession>
<protein>
    <submittedName>
        <fullName evidence="1">Uncharacterized protein</fullName>
    </submittedName>
</protein>
<proteinExistence type="predicted"/>
<sequence>MEIRRGYGEIEGGMTQGALQKQVQACRDNAPGGDFLLEHKSGVKIISNQQKQQVTSKKIQTWESKLGNLLNLAGVNIRIQAGTYRERAEDLIGYRINVSFDSLWGAKALLNSPDIGIALDFKVRGDF</sequence>
<name>X1H7M5_9ZZZZ</name>
<dbReference type="EMBL" id="BARU01033329">
    <property type="protein sequence ID" value="GAH66196.1"/>
    <property type="molecule type" value="Genomic_DNA"/>
</dbReference>
<reference evidence="1" key="1">
    <citation type="journal article" date="2014" name="Front. Microbiol.">
        <title>High frequency of phylogenetically diverse reductive dehalogenase-homologous genes in deep subseafloor sedimentary metagenomes.</title>
        <authorList>
            <person name="Kawai M."/>
            <person name="Futagami T."/>
            <person name="Toyoda A."/>
            <person name="Takaki Y."/>
            <person name="Nishi S."/>
            <person name="Hori S."/>
            <person name="Arai W."/>
            <person name="Tsubouchi T."/>
            <person name="Morono Y."/>
            <person name="Uchiyama I."/>
            <person name="Ito T."/>
            <person name="Fujiyama A."/>
            <person name="Inagaki F."/>
            <person name="Takami H."/>
        </authorList>
    </citation>
    <scope>NUCLEOTIDE SEQUENCE</scope>
    <source>
        <strain evidence="1">Expedition CK06-06</strain>
    </source>
</reference>
<evidence type="ECO:0000313" key="1">
    <source>
        <dbReference type="EMBL" id="GAH66196.1"/>
    </source>
</evidence>